<evidence type="ECO:0000313" key="2">
    <source>
        <dbReference type="Proteomes" id="UP000178129"/>
    </source>
</evidence>
<reference evidence="2" key="1">
    <citation type="submission" date="2016-03" db="EMBL/GenBank/DDBJ databases">
        <authorList>
            <person name="Ploux O."/>
        </authorList>
    </citation>
    <scope>NUCLEOTIDE SEQUENCE [LARGE SCALE GENOMIC DNA]</scope>
    <source>
        <strain evidence="2">UK7</strain>
    </source>
</reference>
<dbReference type="EMBL" id="FJUW01000052">
    <property type="protein sequence ID" value="CZT09948.1"/>
    <property type="molecule type" value="Genomic_DNA"/>
</dbReference>
<protein>
    <submittedName>
        <fullName evidence="1">Uncharacterized protein</fullName>
    </submittedName>
</protein>
<keyword evidence="2" id="KW-1185">Reference proteome</keyword>
<comment type="caution">
    <text evidence="1">The sequence shown here is derived from an EMBL/GenBank/DDBJ whole genome shotgun (WGS) entry which is preliminary data.</text>
</comment>
<proteinExistence type="predicted"/>
<organism evidence="1 2">
    <name type="scientific">Rhynchosporium graminicola</name>
    <dbReference type="NCBI Taxonomy" id="2792576"/>
    <lineage>
        <taxon>Eukaryota</taxon>
        <taxon>Fungi</taxon>
        <taxon>Dikarya</taxon>
        <taxon>Ascomycota</taxon>
        <taxon>Pezizomycotina</taxon>
        <taxon>Leotiomycetes</taxon>
        <taxon>Helotiales</taxon>
        <taxon>Ploettnerulaceae</taxon>
        <taxon>Rhynchosporium</taxon>
    </lineage>
</organism>
<accession>A0A1E1LHG0</accession>
<name>A0A1E1LHG0_9HELO</name>
<sequence>MYLPEDDADAFDSLVIYIFQNLLPAFPTEKHPAIKEGLAKLLYLYSDPSTYLTYYNRYSRY</sequence>
<dbReference type="Proteomes" id="UP000178129">
    <property type="component" value="Unassembled WGS sequence"/>
</dbReference>
<dbReference type="InParanoid" id="A0A1E1LHG0"/>
<gene>
    <name evidence="1" type="ORF">RCO7_02262</name>
</gene>
<dbReference type="AlphaFoldDB" id="A0A1E1LHG0"/>
<evidence type="ECO:0000313" key="1">
    <source>
        <dbReference type="EMBL" id="CZT09948.1"/>
    </source>
</evidence>